<accession>A0A212F3S9</accession>
<keyword evidence="3" id="KW-1185">Reference proteome</keyword>
<reference evidence="2 3" key="1">
    <citation type="journal article" date="2011" name="Cell">
        <title>The monarch butterfly genome yields insights into long-distance migration.</title>
        <authorList>
            <person name="Zhan S."/>
            <person name="Merlin C."/>
            <person name="Boore J.L."/>
            <person name="Reppert S.M."/>
        </authorList>
    </citation>
    <scope>NUCLEOTIDE SEQUENCE [LARGE SCALE GENOMIC DNA]</scope>
    <source>
        <strain evidence="2">F-2</strain>
    </source>
</reference>
<evidence type="ECO:0000313" key="3">
    <source>
        <dbReference type="Proteomes" id="UP000007151"/>
    </source>
</evidence>
<gene>
    <name evidence="2" type="ORF">KGM_212499</name>
</gene>
<keyword evidence="1" id="KW-0812">Transmembrane</keyword>
<dbReference type="EMBL" id="AGBW02010487">
    <property type="protein sequence ID" value="OWR48398.1"/>
    <property type="molecule type" value="Genomic_DNA"/>
</dbReference>
<sequence>MKSCLDTNCDSDQEVYQRDVDDLFPYYKIVDHIRSSRNSWKRLHKDIKVNADENINGHGVGKPKKLFLPILIIASSTIISAIISRDNKKKLKGTKKLFNRNSNT</sequence>
<keyword evidence="1" id="KW-1133">Transmembrane helix</keyword>
<dbReference type="KEGG" id="dpl:KGM_212499"/>
<proteinExistence type="predicted"/>
<evidence type="ECO:0000256" key="1">
    <source>
        <dbReference type="SAM" id="Phobius"/>
    </source>
</evidence>
<keyword evidence="1" id="KW-0472">Membrane</keyword>
<evidence type="ECO:0000313" key="2">
    <source>
        <dbReference type="EMBL" id="OWR48398.1"/>
    </source>
</evidence>
<name>A0A212F3S9_DANPL</name>
<comment type="caution">
    <text evidence="2">The sequence shown here is derived from an EMBL/GenBank/DDBJ whole genome shotgun (WGS) entry which is preliminary data.</text>
</comment>
<organism evidence="2 3">
    <name type="scientific">Danaus plexippus plexippus</name>
    <dbReference type="NCBI Taxonomy" id="278856"/>
    <lineage>
        <taxon>Eukaryota</taxon>
        <taxon>Metazoa</taxon>
        <taxon>Ecdysozoa</taxon>
        <taxon>Arthropoda</taxon>
        <taxon>Hexapoda</taxon>
        <taxon>Insecta</taxon>
        <taxon>Pterygota</taxon>
        <taxon>Neoptera</taxon>
        <taxon>Endopterygota</taxon>
        <taxon>Lepidoptera</taxon>
        <taxon>Glossata</taxon>
        <taxon>Ditrysia</taxon>
        <taxon>Papilionoidea</taxon>
        <taxon>Nymphalidae</taxon>
        <taxon>Danainae</taxon>
        <taxon>Danaini</taxon>
        <taxon>Danaina</taxon>
        <taxon>Danaus</taxon>
        <taxon>Danaus</taxon>
    </lineage>
</organism>
<dbReference type="Proteomes" id="UP000007151">
    <property type="component" value="Unassembled WGS sequence"/>
</dbReference>
<feature type="transmembrane region" description="Helical" evidence="1">
    <location>
        <begin position="66"/>
        <end position="83"/>
    </location>
</feature>
<protein>
    <submittedName>
        <fullName evidence="2">Uncharacterized protein</fullName>
    </submittedName>
</protein>
<dbReference type="AlphaFoldDB" id="A0A212F3S9"/>
<dbReference type="InParanoid" id="A0A212F3S9"/>